<feature type="binding site" evidence="3">
    <location>
        <position position="57"/>
    </location>
    <ligand>
        <name>Mg(2+)</name>
        <dbReference type="ChEBI" id="CHEBI:18420"/>
        <label>1</label>
    </ligand>
</feature>
<comment type="similarity">
    <text evidence="1">Belongs to the ADP-ribosylglycohydrolase family.</text>
</comment>
<accession>A0A832W6P0</accession>
<comment type="caution">
    <text evidence="4">The sequence shown here is derived from an EMBL/GenBank/DDBJ whole genome shotgun (WGS) entry which is preliminary data.</text>
</comment>
<dbReference type="GO" id="GO:0046872">
    <property type="term" value="F:metal ion binding"/>
    <property type="evidence" value="ECO:0007669"/>
    <property type="project" value="UniProtKB-KW"/>
</dbReference>
<comment type="cofactor">
    <cofactor evidence="3">
        <name>Mg(2+)</name>
        <dbReference type="ChEBI" id="CHEBI:18420"/>
    </cofactor>
    <text evidence="3">Binds 2 magnesium ions per subunit.</text>
</comment>
<evidence type="ECO:0000256" key="2">
    <source>
        <dbReference type="ARBA" id="ARBA00022801"/>
    </source>
</evidence>
<dbReference type="AlphaFoldDB" id="A0A832W6P0"/>
<name>A0A832W6P0_9EURY</name>
<organism evidence="4 5">
    <name type="scientific">Methanocaldococcus jannaschii</name>
    <dbReference type="NCBI Taxonomy" id="2190"/>
    <lineage>
        <taxon>Archaea</taxon>
        <taxon>Methanobacteriati</taxon>
        <taxon>Methanobacteriota</taxon>
        <taxon>Methanomada group</taxon>
        <taxon>Methanococci</taxon>
        <taxon>Methanococcales</taxon>
        <taxon>Methanocaldococcaceae</taxon>
        <taxon>Methanocaldococcus</taxon>
    </lineage>
</organism>
<gene>
    <name evidence="4" type="ORF">HA335_05170</name>
</gene>
<evidence type="ECO:0000256" key="3">
    <source>
        <dbReference type="PIRSR" id="PIRSR605502-1"/>
    </source>
</evidence>
<keyword evidence="2 4" id="KW-0378">Hydrolase</keyword>
<feature type="binding site" evidence="3">
    <location>
        <position position="59"/>
    </location>
    <ligand>
        <name>Mg(2+)</name>
        <dbReference type="ChEBI" id="CHEBI:18420"/>
        <label>1</label>
    </ligand>
</feature>
<evidence type="ECO:0000313" key="4">
    <source>
        <dbReference type="EMBL" id="HII59943.1"/>
    </source>
</evidence>
<reference evidence="4" key="1">
    <citation type="journal article" date="2020" name="bioRxiv">
        <title>A rank-normalized archaeal taxonomy based on genome phylogeny resolves widespread incomplete and uneven classifications.</title>
        <authorList>
            <person name="Rinke C."/>
            <person name="Chuvochina M."/>
            <person name="Mussig A.J."/>
            <person name="Chaumeil P.-A."/>
            <person name="Waite D.W."/>
            <person name="Whitman W.B."/>
            <person name="Parks D.H."/>
            <person name="Hugenholtz P."/>
        </authorList>
    </citation>
    <scope>NUCLEOTIDE SEQUENCE</scope>
    <source>
        <strain evidence="4">UBA8849</strain>
    </source>
</reference>
<sequence length="298" mass="33209">MRDKILGSVFGAVIGDALGMPTENLTKEEIKKLYGFVDSYVEPKNYLAGKLNKGEWTDDTEQAICLIKSLTKEGIDIKKFANCLIAWKNKNPPDIGLTSLMAIDKLENNDYSGVDSSSCGAAMRIYPLGIVFHNNLKKLKEEVIKASKITHNNKTAIAGALAIAFFVSSALKDRKDFSLLDECYNYIKDIDEEFAKKLLEIKNFNNLDYIYDYFGTGVKTDEVVPSAIATYLLTDNFKEGMLKCINAGGDTDSLASMYGAMAGAYYGFKNIPKEWIDGLKNKEVIFELAERLYHLATE</sequence>
<evidence type="ECO:0000313" key="5">
    <source>
        <dbReference type="Proteomes" id="UP000645676"/>
    </source>
</evidence>
<dbReference type="Proteomes" id="UP000645676">
    <property type="component" value="Unassembled WGS sequence"/>
</dbReference>
<dbReference type="Pfam" id="PF03747">
    <property type="entry name" value="ADP_ribosyl_GH"/>
    <property type="match status" value="1"/>
</dbReference>
<feature type="binding site" evidence="3">
    <location>
        <position position="252"/>
    </location>
    <ligand>
        <name>Mg(2+)</name>
        <dbReference type="ChEBI" id="CHEBI:18420"/>
        <label>1</label>
    </ligand>
</feature>
<dbReference type="InterPro" id="IPR005502">
    <property type="entry name" value="Ribosyl_crysJ1"/>
</dbReference>
<keyword evidence="3" id="KW-0460">Magnesium</keyword>
<dbReference type="PANTHER" id="PTHR16222">
    <property type="entry name" value="ADP-RIBOSYLGLYCOHYDROLASE"/>
    <property type="match status" value="1"/>
</dbReference>
<protein>
    <submittedName>
        <fullName evidence="4">ADP-ribosylglycohydrolase family protein</fullName>
    </submittedName>
</protein>
<dbReference type="GO" id="GO:0016787">
    <property type="term" value="F:hydrolase activity"/>
    <property type="evidence" value="ECO:0007669"/>
    <property type="project" value="UniProtKB-KW"/>
</dbReference>
<dbReference type="InterPro" id="IPR050792">
    <property type="entry name" value="ADP-ribosylglycohydrolase"/>
</dbReference>
<dbReference type="InterPro" id="IPR036705">
    <property type="entry name" value="Ribosyl_crysJ1_sf"/>
</dbReference>
<feature type="binding site" evidence="3">
    <location>
        <position position="58"/>
    </location>
    <ligand>
        <name>Mg(2+)</name>
        <dbReference type="ChEBI" id="CHEBI:18420"/>
        <label>1</label>
    </ligand>
</feature>
<dbReference type="SUPFAM" id="SSF101478">
    <property type="entry name" value="ADP-ribosylglycohydrolase"/>
    <property type="match status" value="1"/>
</dbReference>
<keyword evidence="3" id="KW-0479">Metal-binding</keyword>
<proteinExistence type="inferred from homology"/>
<dbReference type="EMBL" id="DUJR01000027">
    <property type="protein sequence ID" value="HII59943.1"/>
    <property type="molecule type" value="Genomic_DNA"/>
</dbReference>
<feature type="binding site" evidence="3">
    <location>
        <position position="250"/>
    </location>
    <ligand>
        <name>Mg(2+)</name>
        <dbReference type="ChEBI" id="CHEBI:18420"/>
        <label>1</label>
    </ligand>
</feature>
<feature type="binding site" evidence="3">
    <location>
        <position position="253"/>
    </location>
    <ligand>
        <name>Mg(2+)</name>
        <dbReference type="ChEBI" id="CHEBI:18420"/>
        <label>1</label>
    </ligand>
</feature>
<dbReference type="PANTHER" id="PTHR16222:SF24">
    <property type="entry name" value="ADP-RIBOSYLHYDROLASE ARH3"/>
    <property type="match status" value="1"/>
</dbReference>
<evidence type="ECO:0000256" key="1">
    <source>
        <dbReference type="ARBA" id="ARBA00010702"/>
    </source>
</evidence>
<dbReference type="Gene3D" id="1.10.4080.10">
    <property type="entry name" value="ADP-ribosylation/Crystallin J1"/>
    <property type="match status" value="1"/>
</dbReference>